<protein>
    <recommendedName>
        <fullName evidence="13">ATP-dependent RNA helicase SUV3 homolog, mitochondrial</fullName>
        <ecNumber evidence="5">3.6.4.13</ecNumber>
    </recommendedName>
</protein>
<dbReference type="PANTHER" id="PTHR12131">
    <property type="entry name" value="ATP-DEPENDENT RNA AND DNA HELICASE"/>
    <property type="match status" value="1"/>
</dbReference>
<organism evidence="17 18">
    <name type="scientific">Ancylostoma ceylanicum</name>
    <dbReference type="NCBI Taxonomy" id="53326"/>
    <lineage>
        <taxon>Eukaryota</taxon>
        <taxon>Metazoa</taxon>
        <taxon>Ecdysozoa</taxon>
        <taxon>Nematoda</taxon>
        <taxon>Chromadorea</taxon>
        <taxon>Rhabditida</taxon>
        <taxon>Rhabditina</taxon>
        <taxon>Rhabditomorpha</taxon>
        <taxon>Strongyloidea</taxon>
        <taxon>Ancylostomatidae</taxon>
        <taxon>Ancylostomatinae</taxon>
        <taxon>Ancylostoma</taxon>
    </lineage>
</organism>
<feature type="region of interest" description="Disordered" evidence="15">
    <location>
        <begin position="1071"/>
        <end position="1090"/>
    </location>
</feature>
<dbReference type="FunFam" id="3.40.50.300:FF:000269">
    <property type="entry name" value="ATP-dependent RNA helicase SUPV3L1, mitochondrial"/>
    <property type="match status" value="1"/>
</dbReference>
<dbReference type="GO" id="GO:0000965">
    <property type="term" value="P:mitochondrial RNA 3'-end processing"/>
    <property type="evidence" value="ECO:0007669"/>
    <property type="project" value="TreeGrafter"/>
</dbReference>
<evidence type="ECO:0000256" key="14">
    <source>
        <dbReference type="SAM" id="Coils"/>
    </source>
</evidence>
<dbReference type="Gene3D" id="1.20.58.1080">
    <property type="match status" value="1"/>
</dbReference>
<name>A0A0D6LCL8_9BILA</name>
<dbReference type="GO" id="GO:0005524">
    <property type="term" value="F:ATP binding"/>
    <property type="evidence" value="ECO:0007669"/>
    <property type="project" value="UniProtKB-KW"/>
</dbReference>
<evidence type="ECO:0000256" key="8">
    <source>
        <dbReference type="ARBA" id="ARBA00022806"/>
    </source>
</evidence>
<dbReference type="InterPro" id="IPR036866">
    <property type="entry name" value="RibonucZ/Hydroxyglut_hydro"/>
</dbReference>
<dbReference type="InterPro" id="IPR050699">
    <property type="entry name" value="RNA-DNA_Helicase"/>
</dbReference>
<dbReference type="Pfam" id="PF22527">
    <property type="entry name" value="DEXQc_Suv3"/>
    <property type="match status" value="1"/>
</dbReference>
<comment type="cofactor">
    <cofactor evidence="2">
        <name>Mg(2+)</name>
        <dbReference type="ChEBI" id="CHEBI:18420"/>
    </cofactor>
</comment>
<dbReference type="GO" id="GO:0045025">
    <property type="term" value="C:mitochondrial degradosome"/>
    <property type="evidence" value="ECO:0007669"/>
    <property type="project" value="TreeGrafter"/>
</dbReference>
<dbReference type="EC" id="3.6.4.13" evidence="5"/>
<feature type="coiled-coil region" evidence="14">
    <location>
        <begin position="844"/>
        <end position="871"/>
    </location>
</feature>
<dbReference type="InterPro" id="IPR001279">
    <property type="entry name" value="Metallo-B-lactamas"/>
</dbReference>
<dbReference type="Gene3D" id="2.130.10.10">
    <property type="entry name" value="YVTN repeat-like/Quinoprotein amine dehydrogenase"/>
    <property type="match status" value="1"/>
</dbReference>
<keyword evidence="8 17" id="KW-0347">Helicase</keyword>
<evidence type="ECO:0000256" key="5">
    <source>
        <dbReference type="ARBA" id="ARBA00012552"/>
    </source>
</evidence>
<dbReference type="InterPro" id="IPR015943">
    <property type="entry name" value="WD40/YVTN_repeat-like_dom_sf"/>
</dbReference>
<feature type="domain" description="Helicase C-terminal" evidence="16">
    <location>
        <begin position="530"/>
        <end position="686"/>
    </location>
</feature>
<dbReference type="Gene3D" id="3.40.50.300">
    <property type="entry name" value="P-loop containing nucleotide triphosphate hydrolases"/>
    <property type="match status" value="2"/>
</dbReference>
<feature type="region of interest" description="Disordered" evidence="15">
    <location>
        <begin position="1007"/>
        <end position="1040"/>
    </location>
</feature>
<proteinExistence type="inferred from homology"/>
<evidence type="ECO:0000256" key="15">
    <source>
        <dbReference type="SAM" id="MobiDB-lite"/>
    </source>
</evidence>
<dbReference type="Pfam" id="PF00271">
    <property type="entry name" value="Helicase_C"/>
    <property type="match status" value="1"/>
</dbReference>
<comment type="catalytic activity">
    <reaction evidence="12">
        <text>ATP + H2O = ADP + phosphate + H(+)</text>
        <dbReference type="Rhea" id="RHEA:13065"/>
        <dbReference type="ChEBI" id="CHEBI:15377"/>
        <dbReference type="ChEBI" id="CHEBI:15378"/>
        <dbReference type="ChEBI" id="CHEBI:30616"/>
        <dbReference type="ChEBI" id="CHEBI:43474"/>
        <dbReference type="ChEBI" id="CHEBI:456216"/>
        <dbReference type="EC" id="3.6.4.13"/>
    </reaction>
</comment>
<dbReference type="InterPro" id="IPR022192">
    <property type="entry name" value="SUV3_C"/>
</dbReference>
<dbReference type="CDD" id="cd18805">
    <property type="entry name" value="SF2_C_suv3"/>
    <property type="match status" value="1"/>
</dbReference>
<dbReference type="GO" id="GO:0016787">
    <property type="term" value="F:hydrolase activity"/>
    <property type="evidence" value="ECO:0007669"/>
    <property type="project" value="UniProtKB-KW"/>
</dbReference>
<dbReference type="Proteomes" id="UP000054495">
    <property type="component" value="Unassembled WGS sequence"/>
</dbReference>
<dbReference type="Gene3D" id="3.60.15.10">
    <property type="entry name" value="Ribonuclease Z/Hydroxyacylglutathione hydrolase-like"/>
    <property type="match status" value="1"/>
</dbReference>
<dbReference type="InterPro" id="IPR041082">
    <property type="entry name" value="Suv3_C_1"/>
</dbReference>
<feature type="region of interest" description="Disordered" evidence="15">
    <location>
        <begin position="1535"/>
        <end position="1577"/>
    </location>
</feature>
<feature type="compositionally biased region" description="Polar residues" evidence="15">
    <location>
        <begin position="1568"/>
        <end position="1577"/>
    </location>
</feature>
<keyword evidence="10" id="KW-0809">Transit peptide</keyword>
<dbReference type="Pfam" id="PF00400">
    <property type="entry name" value="WD40"/>
    <property type="match status" value="2"/>
</dbReference>
<dbReference type="InterPro" id="IPR055206">
    <property type="entry name" value="DEXQc_SUV3"/>
</dbReference>
<evidence type="ECO:0000259" key="16">
    <source>
        <dbReference type="PROSITE" id="PS51194"/>
    </source>
</evidence>
<dbReference type="CDD" id="cd17913">
    <property type="entry name" value="DEXQc_Suv3"/>
    <property type="match status" value="1"/>
</dbReference>
<dbReference type="InterPro" id="IPR001650">
    <property type="entry name" value="Helicase_C-like"/>
</dbReference>
<keyword evidence="6" id="KW-0547">Nucleotide-binding</keyword>
<evidence type="ECO:0000313" key="18">
    <source>
        <dbReference type="Proteomes" id="UP000054495"/>
    </source>
</evidence>
<dbReference type="SMART" id="SM00849">
    <property type="entry name" value="Lactamase_B"/>
    <property type="match status" value="1"/>
</dbReference>
<dbReference type="Pfam" id="PF18147">
    <property type="entry name" value="Suv3_C_1"/>
    <property type="match status" value="1"/>
</dbReference>
<accession>A0A0D6LCL8</accession>
<feature type="compositionally biased region" description="Low complexity" evidence="15">
    <location>
        <begin position="1022"/>
        <end position="1039"/>
    </location>
</feature>
<comment type="similarity">
    <text evidence="4">Belongs to the helicase family.</text>
</comment>
<dbReference type="SUPFAM" id="SSF50978">
    <property type="entry name" value="WD40 repeat-like"/>
    <property type="match status" value="1"/>
</dbReference>
<evidence type="ECO:0000313" key="17">
    <source>
        <dbReference type="EMBL" id="EPB69815.1"/>
    </source>
</evidence>
<gene>
    <name evidence="17" type="ORF">ANCCEY_11100</name>
</gene>
<dbReference type="Gene3D" id="1.10.1740.140">
    <property type="match status" value="1"/>
</dbReference>
<evidence type="ECO:0000256" key="3">
    <source>
        <dbReference type="ARBA" id="ARBA00004173"/>
    </source>
</evidence>
<dbReference type="InterPro" id="IPR036322">
    <property type="entry name" value="WD40_repeat_dom_sf"/>
</dbReference>
<dbReference type="Pfam" id="PF18114">
    <property type="entry name" value="Suv3_N"/>
    <property type="match status" value="1"/>
</dbReference>
<dbReference type="SMART" id="SM00320">
    <property type="entry name" value="WD40"/>
    <property type="match status" value="6"/>
</dbReference>
<evidence type="ECO:0000256" key="10">
    <source>
        <dbReference type="ARBA" id="ARBA00022946"/>
    </source>
</evidence>
<reference evidence="17 18" key="1">
    <citation type="submission" date="2013-05" db="EMBL/GenBank/DDBJ databases">
        <title>Draft genome of the parasitic nematode Anyclostoma ceylanicum.</title>
        <authorList>
            <person name="Mitreva M."/>
        </authorList>
    </citation>
    <scope>NUCLEOTIDE SEQUENCE [LARGE SCALE GENOMIC DNA]</scope>
</reference>
<dbReference type="CDD" id="cd07711">
    <property type="entry name" value="MBLAC1-like_MBL-fold"/>
    <property type="match status" value="1"/>
</dbReference>
<dbReference type="PANTHER" id="PTHR12131:SF1">
    <property type="entry name" value="ATP-DEPENDENT RNA HELICASE SUPV3L1, MITOCHONDRIAL-RELATED"/>
    <property type="match status" value="1"/>
</dbReference>
<evidence type="ECO:0000256" key="1">
    <source>
        <dbReference type="ARBA" id="ARBA00001936"/>
    </source>
</evidence>
<dbReference type="SUPFAM" id="SSF52540">
    <property type="entry name" value="P-loop containing nucleoside triphosphate hydrolases"/>
    <property type="match status" value="2"/>
</dbReference>
<dbReference type="Gene3D" id="1.20.272.40">
    <property type="match status" value="1"/>
</dbReference>
<dbReference type="Pfam" id="PF12513">
    <property type="entry name" value="SUV3_C"/>
    <property type="match status" value="1"/>
</dbReference>
<comment type="subcellular location">
    <subcellularLocation>
        <location evidence="3">Mitochondrion</location>
    </subcellularLocation>
</comment>
<evidence type="ECO:0000256" key="6">
    <source>
        <dbReference type="ARBA" id="ARBA00022741"/>
    </source>
</evidence>
<keyword evidence="9" id="KW-0067">ATP-binding</keyword>
<dbReference type="Pfam" id="PF00753">
    <property type="entry name" value="Lactamase_B"/>
    <property type="match status" value="1"/>
</dbReference>
<evidence type="ECO:0000256" key="9">
    <source>
        <dbReference type="ARBA" id="ARBA00022840"/>
    </source>
</evidence>
<sequence>MYLNCCENAYLSWTVFESSMFQPLVDQLIVGYAREGGKYVATGSVTLVRSRDVNILVDCGDPWNGDEILQRLSELGIGKEDMMTFYIYCLQINIVVVTHGHIDHCGNLGLFKNAKIYMASDIAVNGEYDSLSEENPIMLTPDVDLHRCPGHTDHDLIVVVRNTKLGCVVVAGDIFESEDDAEQWKAVSAYPEKQEKSREKILELADWIIPGHGPLFKNTKKCSARVPADRGGSAIEDLVVPRVVTPSRTSAIGYEQWTEGLDSSNMGLALDEFFRRKAIRELATENGLNTKLFVTAYRSFREYCLSEKGGVEPALLVLFQDIIKEGHDVDRLFPYFLAHARKVFPHLEAMDDLRMISDLTQPHNWYPDARTVQRKIVFHAGPTNSGKTYHALKRFGEAKSGVYCGPLKLLAAEVFTRSNELGIKCDLVTGEERRYAVDNFHPSAHLSSTVEMLSTQMRVEVAVIDEIQMLRDEQRGWAWTRALLGVAADEVHLCGEPAAIDIVKKLLDPIGEHVEVRYYERKTSLTIANQGLGSLDHVQPGDCIVCFSRKAIYNVTKSLEKLGVKPAVIYGDLPPGTKLAQAAKFNDPEDPCNVLVATDAIGMGLNLNIRRIIFSGCTRQGELLPNYSALQIAGRAGRYGTTYADGIATTLRNEDIGTLRDILSQPVEPIETVGIAPTFEQIETFSFHLPQASFVHLLDLFVSVEQMRTLADLIDYIPLPLKVRYTFCISPINVDSKLTAAAFVKMVRRFSSGQCLTYDWMMDMLNWESIGQPENLQQLEHLEKVYEVLDTYLWLSLRFPDMLPDELAIRDACKQLDAMLQVSVENILEILENSAMGDARKGSLLKKMRERAQTQREKEEYEAQKKKELKMPDKRKGMKSNFISSIGDFVIFVYVKIAMDSDEDVVPGSCIIDNVTCVEVAVAEVAEQQKDEATAGEVVQEEEAAGSAQMVQTPDVVPNSGEIMSDTQVCEGIAEDGPIGMKDAEIEVETAVTTDVVSTTAPTVLEATPTESSTVLPTPDATPTEPSVESSVSETPPTELSTAAVKSGVIPTGPATASVIPEATLTISSSTVAEAEATPTEQPSTSVEDPEKKAVIEAILAKLNDPEAKLNRRERRALQRELEAAQVGVLVRFLQVQEGIQRDFPTPSQSTPADDLSIAHTTFDKDHGLIAQKWPGRDRSSYKRPASNSSEEAPRAPKVQKAQDAPPTMPVHRETVFKFDNVAMLPHDSVKDAFHCARLSYVSTSIPINNFLKLCRFSPSGSHVATTSADNSARIFELNAEQKLSLALKIPLGDPIYDAAWLFDGSDRQFLATTAKHHPIHLWDETGARFSSYRGINHLDELSAAYSIAFSNDGEQLYAGYDSCIRIWNTSRPGRQHTTIKTWEKQTGGQKSIVSCIAMNKAFDGVYAVATYDGNVGFYSDRTNSLECMFSTESPGITDMHYSYDGQRLFVAPRKCDEILCYDMRMPGALMFKMLRPFTTNQRACFDVDSAARYLFSGTSDGQLVVFDLNDGATEIVHDTKIPMVALGTGERVFPTPRISAGSEASSDSSDSEEERSSYRRRRRDSELTNSLQLWEF</sequence>
<dbReference type="FunFam" id="3.40.50.300:FF:000446">
    <property type="entry name" value="ATP-dependent RNA helicase SUPV3L1, mitochondrial"/>
    <property type="match status" value="1"/>
</dbReference>
<dbReference type="SMART" id="SM00490">
    <property type="entry name" value="HELICc"/>
    <property type="match status" value="1"/>
</dbReference>
<keyword evidence="14" id="KW-0175">Coiled coil</keyword>
<evidence type="ECO:0000256" key="11">
    <source>
        <dbReference type="ARBA" id="ARBA00023128"/>
    </source>
</evidence>
<dbReference type="SUPFAM" id="SSF56281">
    <property type="entry name" value="Metallo-hydrolase/oxidoreductase"/>
    <property type="match status" value="1"/>
</dbReference>
<keyword evidence="11" id="KW-0496">Mitochondrion</keyword>
<dbReference type="InterPro" id="IPR001680">
    <property type="entry name" value="WD40_rpt"/>
</dbReference>
<evidence type="ECO:0000256" key="7">
    <source>
        <dbReference type="ARBA" id="ARBA00022801"/>
    </source>
</evidence>
<dbReference type="EMBL" id="KE125251">
    <property type="protein sequence ID" value="EPB69815.1"/>
    <property type="molecule type" value="Genomic_DNA"/>
</dbReference>
<dbReference type="GO" id="GO:0003724">
    <property type="term" value="F:RNA helicase activity"/>
    <property type="evidence" value="ECO:0007669"/>
    <property type="project" value="UniProtKB-EC"/>
</dbReference>
<evidence type="ECO:0000256" key="13">
    <source>
        <dbReference type="ARBA" id="ARBA00069703"/>
    </source>
</evidence>
<dbReference type="InterPro" id="IPR027417">
    <property type="entry name" value="P-loop_NTPase"/>
</dbReference>
<evidence type="ECO:0000256" key="4">
    <source>
        <dbReference type="ARBA" id="ARBA00008708"/>
    </source>
</evidence>
<dbReference type="InterPro" id="IPR041453">
    <property type="entry name" value="Suv3_N"/>
</dbReference>
<feature type="region of interest" description="Disordered" evidence="15">
    <location>
        <begin position="1169"/>
        <end position="1209"/>
    </location>
</feature>
<dbReference type="InterPro" id="IPR044774">
    <property type="entry name" value="Suv3_DEXQc"/>
</dbReference>
<dbReference type="PROSITE" id="PS51194">
    <property type="entry name" value="HELICASE_CTER"/>
    <property type="match status" value="1"/>
</dbReference>
<keyword evidence="7" id="KW-0378">Hydrolase</keyword>
<keyword evidence="18" id="KW-1185">Reference proteome</keyword>
<comment type="cofactor">
    <cofactor evidence="1">
        <name>Mn(2+)</name>
        <dbReference type="ChEBI" id="CHEBI:29035"/>
    </cofactor>
</comment>
<dbReference type="FunFam" id="1.20.58.1080:FF:000001">
    <property type="entry name" value="ATP-dependent RNA helicase SUPV3L1, mitochondrial"/>
    <property type="match status" value="1"/>
</dbReference>
<evidence type="ECO:0000256" key="2">
    <source>
        <dbReference type="ARBA" id="ARBA00001946"/>
    </source>
</evidence>
<evidence type="ECO:0000256" key="12">
    <source>
        <dbReference type="ARBA" id="ARBA00047984"/>
    </source>
</evidence>